<reference evidence="5" key="1">
    <citation type="submission" date="2022-01" db="EMBL/GenBank/DDBJ databases">
        <title>VMRC isolate genome collection.</title>
        <authorList>
            <person name="France M."/>
            <person name="Rutt L."/>
            <person name="Humphrys M."/>
            <person name="Ravel J."/>
        </authorList>
    </citation>
    <scope>NUCLEOTIDE SEQUENCE</scope>
    <source>
        <strain evidence="5">C0127B5</strain>
    </source>
</reference>
<name>A0AAP3M4A9_9LACO</name>
<keyword evidence="3" id="KW-1133">Transmembrane helix</keyword>
<dbReference type="Proteomes" id="UP001213015">
    <property type="component" value="Unassembled WGS sequence"/>
</dbReference>
<dbReference type="RefSeq" id="WP_006585944.1">
    <property type="nucleotide sequence ID" value="NZ_CABMGH010000035.1"/>
</dbReference>
<evidence type="ECO:0000256" key="1">
    <source>
        <dbReference type="ARBA" id="ARBA00006068"/>
    </source>
</evidence>
<feature type="compositionally biased region" description="Low complexity" evidence="2">
    <location>
        <begin position="356"/>
        <end position="368"/>
    </location>
</feature>
<dbReference type="Gene3D" id="3.40.630.190">
    <property type="entry name" value="LCP protein"/>
    <property type="match status" value="1"/>
</dbReference>
<evidence type="ECO:0000256" key="2">
    <source>
        <dbReference type="SAM" id="MobiDB-lite"/>
    </source>
</evidence>
<evidence type="ECO:0000259" key="4">
    <source>
        <dbReference type="Pfam" id="PF03816"/>
    </source>
</evidence>
<sequence>MQNNYPSNSRVALYESNKRKRNKKLRLIIGVMMILLLGIGSYIGYIFFRTKGAIDKTYDPKTAVATNSSTFNGKKSFAVLLMGTDTGAFNRTDKMGNTDTMIVAVVNPSKKRYTLMSIPRDTMAQMVGAKSLTAEKINAAYSIGGAKMAMNTVSKLINVPIKYYAVINMGGLRKMVNGVGGVTVTPPLSFSYGGYSFKKGKKTKLNGSQALAYARMRYDDPTGDYGRQLRQRQVIMSLIENASSISTLANLESILNSVSENVKTNLSFNNLMAIFQNYKSSTATSKSDYLHGLSVTIDGASYQVMSDTELQRVSDYVRSELGLEKEKISNFETYENKLNEQNGFSFSSTEDQEYTVYDYGSDTSSDTNSDSDQDNDDTGDY</sequence>
<evidence type="ECO:0000256" key="3">
    <source>
        <dbReference type="SAM" id="Phobius"/>
    </source>
</evidence>
<dbReference type="PANTHER" id="PTHR33392">
    <property type="entry name" value="POLYISOPRENYL-TEICHOIC ACID--PEPTIDOGLYCAN TEICHOIC ACID TRANSFERASE TAGU"/>
    <property type="match status" value="1"/>
</dbReference>
<comment type="caution">
    <text evidence="5">The sequence shown here is derived from an EMBL/GenBank/DDBJ whole genome shotgun (WGS) entry which is preliminary data.</text>
</comment>
<dbReference type="InterPro" id="IPR004474">
    <property type="entry name" value="LytR_CpsA_psr"/>
</dbReference>
<protein>
    <submittedName>
        <fullName evidence="5">LCP family protein</fullName>
    </submittedName>
</protein>
<dbReference type="AlphaFoldDB" id="A0AAP3M4A9"/>
<dbReference type="GeneID" id="97458621"/>
<accession>A0AAP3M4A9</accession>
<evidence type="ECO:0000313" key="6">
    <source>
        <dbReference type="Proteomes" id="UP001213015"/>
    </source>
</evidence>
<evidence type="ECO:0000313" key="5">
    <source>
        <dbReference type="EMBL" id="MCZ3845359.1"/>
    </source>
</evidence>
<feature type="region of interest" description="Disordered" evidence="2">
    <location>
        <begin position="356"/>
        <end position="381"/>
    </location>
</feature>
<keyword evidence="3" id="KW-0812">Transmembrane</keyword>
<gene>
    <name evidence="5" type="ORF">L2422_07620</name>
</gene>
<dbReference type="InterPro" id="IPR050922">
    <property type="entry name" value="LytR/CpsA/Psr_CW_biosynth"/>
</dbReference>
<organism evidence="5 6">
    <name type="scientific">Lactobacillus mulieris</name>
    <dbReference type="NCBI Taxonomy" id="2508708"/>
    <lineage>
        <taxon>Bacteria</taxon>
        <taxon>Bacillati</taxon>
        <taxon>Bacillota</taxon>
        <taxon>Bacilli</taxon>
        <taxon>Lactobacillales</taxon>
        <taxon>Lactobacillaceae</taxon>
        <taxon>Lactobacillus</taxon>
    </lineage>
</organism>
<feature type="transmembrane region" description="Helical" evidence="3">
    <location>
        <begin position="27"/>
        <end position="48"/>
    </location>
</feature>
<dbReference type="EMBL" id="JAKHLF010000015">
    <property type="protein sequence ID" value="MCZ3845359.1"/>
    <property type="molecule type" value="Genomic_DNA"/>
</dbReference>
<dbReference type="NCBIfam" id="TIGR00350">
    <property type="entry name" value="lytR_cpsA_psr"/>
    <property type="match status" value="1"/>
</dbReference>
<comment type="similarity">
    <text evidence="1">Belongs to the LytR/CpsA/Psr (LCP) family.</text>
</comment>
<feature type="compositionally biased region" description="Acidic residues" evidence="2">
    <location>
        <begin position="369"/>
        <end position="381"/>
    </location>
</feature>
<feature type="domain" description="Cell envelope-related transcriptional attenuator" evidence="4">
    <location>
        <begin position="97"/>
        <end position="243"/>
    </location>
</feature>
<dbReference type="Pfam" id="PF03816">
    <property type="entry name" value="LytR_cpsA_psr"/>
    <property type="match status" value="1"/>
</dbReference>
<dbReference type="PANTHER" id="PTHR33392:SF6">
    <property type="entry name" value="POLYISOPRENYL-TEICHOIC ACID--PEPTIDOGLYCAN TEICHOIC ACID TRANSFERASE TAGU"/>
    <property type="match status" value="1"/>
</dbReference>
<keyword evidence="3" id="KW-0472">Membrane</keyword>
<proteinExistence type="inferred from homology"/>